<dbReference type="Proteomes" id="UP000770889">
    <property type="component" value="Unassembled WGS sequence"/>
</dbReference>
<comment type="caution">
    <text evidence="2">The sequence shown here is derived from an EMBL/GenBank/DDBJ whole genome shotgun (WGS) entry which is preliminary data.</text>
</comment>
<feature type="domain" description="HTH cro/C1-type" evidence="1">
    <location>
        <begin position="8"/>
        <end position="61"/>
    </location>
</feature>
<dbReference type="InterPro" id="IPR001387">
    <property type="entry name" value="Cro/C1-type_HTH"/>
</dbReference>
<evidence type="ECO:0000259" key="1">
    <source>
        <dbReference type="PROSITE" id="PS50943"/>
    </source>
</evidence>
<dbReference type="SMART" id="SM00530">
    <property type="entry name" value="HTH_XRE"/>
    <property type="match status" value="1"/>
</dbReference>
<evidence type="ECO:0000313" key="2">
    <source>
        <dbReference type="EMBL" id="MBT2987580.1"/>
    </source>
</evidence>
<sequence length="108" mass="12514">MDTLGSRLRRKRRERGWTQEELALRAGTNQAVIQKIENGKSLRPRKIDEIAQVLDVNPAWLMFGETTTSVVDDEAIEVAKAWHNLPEPIRSRIKRNIFEQVLLHSNKK</sequence>
<dbReference type="CDD" id="cd00093">
    <property type="entry name" value="HTH_XRE"/>
    <property type="match status" value="1"/>
</dbReference>
<organism evidence="2 3">
    <name type="scientific">Candidatus Thiodiazotropha taylori</name>
    <dbReference type="NCBI Taxonomy" id="2792791"/>
    <lineage>
        <taxon>Bacteria</taxon>
        <taxon>Pseudomonadati</taxon>
        <taxon>Pseudomonadota</taxon>
        <taxon>Gammaproteobacteria</taxon>
        <taxon>Chromatiales</taxon>
        <taxon>Sedimenticolaceae</taxon>
        <taxon>Candidatus Thiodiazotropha</taxon>
    </lineage>
</organism>
<dbReference type="InterPro" id="IPR010982">
    <property type="entry name" value="Lambda_DNA-bd_dom_sf"/>
</dbReference>
<dbReference type="GO" id="GO:0003677">
    <property type="term" value="F:DNA binding"/>
    <property type="evidence" value="ECO:0007669"/>
    <property type="project" value="InterPro"/>
</dbReference>
<evidence type="ECO:0000313" key="3">
    <source>
        <dbReference type="Proteomes" id="UP000770889"/>
    </source>
</evidence>
<name>A0A944M5I9_9GAMM</name>
<dbReference type="Pfam" id="PF01381">
    <property type="entry name" value="HTH_3"/>
    <property type="match status" value="1"/>
</dbReference>
<dbReference type="Gene3D" id="1.10.260.40">
    <property type="entry name" value="lambda repressor-like DNA-binding domains"/>
    <property type="match status" value="1"/>
</dbReference>
<accession>A0A944M5I9</accession>
<dbReference type="EMBL" id="JAHHGM010000001">
    <property type="protein sequence ID" value="MBT2987580.1"/>
    <property type="molecule type" value="Genomic_DNA"/>
</dbReference>
<protein>
    <submittedName>
        <fullName evidence="2">Helix-turn-helix transcriptional regulator</fullName>
    </submittedName>
</protein>
<dbReference type="PROSITE" id="PS50943">
    <property type="entry name" value="HTH_CROC1"/>
    <property type="match status" value="1"/>
</dbReference>
<reference evidence="2 3" key="1">
    <citation type="submission" date="2021-05" db="EMBL/GenBank/DDBJ databases">
        <title>Genetic and Functional Diversity in Clade A Lucinid endosymbionts from the Bahamas.</title>
        <authorList>
            <person name="Giani N.M."/>
            <person name="Engel A.S."/>
            <person name="Campbell B.J."/>
        </authorList>
    </citation>
    <scope>NUCLEOTIDE SEQUENCE [LARGE SCALE GENOMIC DNA]</scope>
    <source>
        <strain evidence="2">LUC16012Gg_MoonRockCtena</strain>
    </source>
</reference>
<gene>
    <name evidence="2" type="ORF">KME65_01325</name>
</gene>
<dbReference type="AlphaFoldDB" id="A0A944M5I9"/>
<proteinExistence type="predicted"/>
<dbReference type="SUPFAM" id="SSF47413">
    <property type="entry name" value="lambda repressor-like DNA-binding domains"/>
    <property type="match status" value="1"/>
</dbReference>